<reference evidence="2 3" key="1">
    <citation type="journal article" date="2019" name="PLoS ONE">
        <title>Comparative genome analysis indicates high evolutionary potential of pathogenicity genes in Colletotrichum tanaceti.</title>
        <authorList>
            <person name="Lelwala R.V."/>
            <person name="Korhonen P.K."/>
            <person name="Young N.D."/>
            <person name="Scott J.B."/>
            <person name="Ades P.A."/>
            <person name="Gasser R.B."/>
            <person name="Taylor P.W.J."/>
        </authorList>
    </citation>
    <scope>NUCLEOTIDE SEQUENCE [LARGE SCALE GENOMIC DNA]</scope>
    <source>
        <strain evidence="2">BRIP57314</strain>
    </source>
</reference>
<dbReference type="EMBL" id="PJEX01000043">
    <property type="protein sequence ID" value="TKW57393.1"/>
    <property type="molecule type" value="Genomic_DNA"/>
</dbReference>
<name>A0A4U6XNP7_9PEZI</name>
<accession>A0A4U6XNP7</accession>
<feature type="compositionally biased region" description="Polar residues" evidence="1">
    <location>
        <begin position="9"/>
        <end position="34"/>
    </location>
</feature>
<gene>
    <name evidence="2" type="ORF">CTA1_355</name>
</gene>
<dbReference type="Proteomes" id="UP000310108">
    <property type="component" value="Unassembled WGS sequence"/>
</dbReference>
<sequence>MGREKGVSEQLSKVSPECHNQANRSTISSSVRKC</sequence>
<feature type="region of interest" description="Disordered" evidence="1">
    <location>
        <begin position="1"/>
        <end position="34"/>
    </location>
</feature>
<protein>
    <submittedName>
        <fullName evidence="2">Uncharacterized protein</fullName>
    </submittedName>
</protein>
<evidence type="ECO:0000256" key="1">
    <source>
        <dbReference type="SAM" id="MobiDB-lite"/>
    </source>
</evidence>
<comment type="caution">
    <text evidence="2">The sequence shown here is derived from an EMBL/GenBank/DDBJ whole genome shotgun (WGS) entry which is preliminary data.</text>
</comment>
<evidence type="ECO:0000313" key="3">
    <source>
        <dbReference type="Proteomes" id="UP000310108"/>
    </source>
</evidence>
<evidence type="ECO:0000313" key="2">
    <source>
        <dbReference type="EMBL" id="TKW57393.1"/>
    </source>
</evidence>
<proteinExistence type="predicted"/>
<keyword evidence="3" id="KW-1185">Reference proteome</keyword>
<organism evidence="2 3">
    <name type="scientific">Colletotrichum tanaceti</name>
    <dbReference type="NCBI Taxonomy" id="1306861"/>
    <lineage>
        <taxon>Eukaryota</taxon>
        <taxon>Fungi</taxon>
        <taxon>Dikarya</taxon>
        <taxon>Ascomycota</taxon>
        <taxon>Pezizomycotina</taxon>
        <taxon>Sordariomycetes</taxon>
        <taxon>Hypocreomycetidae</taxon>
        <taxon>Glomerellales</taxon>
        <taxon>Glomerellaceae</taxon>
        <taxon>Colletotrichum</taxon>
        <taxon>Colletotrichum destructivum species complex</taxon>
    </lineage>
</organism>
<dbReference type="AlphaFoldDB" id="A0A4U6XNP7"/>